<keyword evidence="7" id="KW-0966">Cell projection</keyword>
<evidence type="ECO:0000256" key="2">
    <source>
        <dbReference type="ARBA" id="ARBA00022490"/>
    </source>
</evidence>
<keyword evidence="4" id="KW-0770">Synapse</keyword>
<reference evidence="11" key="4">
    <citation type="submission" date="2025-08" db="UniProtKB">
        <authorList>
            <consortium name="Ensembl"/>
        </authorList>
    </citation>
    <scope>IDENTIFICATION</scope>
</reference>
<dbReference type="AlphaFoldDB" id="A0A4W4ESZ7"/>
<dbReference type="Proteomes" id="UP000314983">
    <property type="component" value="Chromosome 18"/>
</dbReference>
<feature type="coiled-coil region" evidence="9">
    <location>
        <begin position="409"/>
        <end position="698"/>
    </location>
</feature>
<dbReference type="PANTHER" id="PTHR18861">
    <property type="entry name" value="ELKS/RAB6-INTERACTING/CAST PROTEIN"/>
    <property type="match status" value="1"/>
</dbReference>
<evidence type="ECO:0000256" key="6">
    <source>
        <dbReference type="ARBA" id="ARBA00023212"/>
    </source>
</evidence>
<reference evidence="11" key="5">
    <citation type="submission" date="2025-09" db="UniProtKB">
        <authorList>
            <consortium name="Ensembl"/>
        </authorList>
    </citation>
    <scope>IDENTIFICATION</scope>
</reference>
<keyword evidence="2" id="KW-0963">Cytoplasm</keyword>
<evidence type="ECO:0000256" key="8">
    <source>
        <dbReference type="ARBA" id="ARBA00034106"/>
    </source>
</evidence>
<dbReference type="GO" id="GO:0048788">
    <property type="term" value="C:cytoskeleton of presynaptic active zone"/>
    <property type="evidence" value="ECO:0007669"/>
    <property type="project" value="TreeGrafter"/>
</dbReference>
<gene>
    <name evidence="11" type="primary">ERC2</name>
</gene>
<keyword evidence="6" id="KW-0206">Cytoskeleton</keyword>
<keyword evidence="12" id="KW-1185">Reference proteome</keyword>
<protein>
    <recommendedName>
        <fullName evidence="13">ELKS/RAB6-interacting/CAST family member 2</fullName>
    </recommendedName>
</protein>
<evidence type="ECO:0000313" key="12">
    <source>
        <dbReference type="Proteomes" id="UP000314983"/>
    </source>
</evidence>
<reference evidence="12" key="2">
    <citation type="journal article" date="2017" name="Sci. Adv.">
        <title>A tail of two voltages: Proteomic comparison of the three electric organs of the electric eel.</title>
        <authorList>
            <person name="Traeger L.L."/>
            <person name="Sabat G."/>
            <person name="Barrett-Wilt G.A."/>
            <person name="Wells G.B."/>
            <person name="Sussman M.R."/>
        </authorList>
    </citation>
    <scope>NUCLEOTIDE SEQUENCE [LARGE SCALE GENOMIC DNA]</scope>
</reference>
<dbReference type="Gene3D" id="1.20.5.340">
    <property type="match status" value="1"/>
</dbReference>
<dbReference type="GeneTree" id="ENSGT00650000093320"/>
<evidence type="ECO:0000256" key="10">
    <source>
        <dbReference type="SAM" id="MobiDB-lite"/>
    </source>
</evidence>
<organism evidence="11 12">
    <name type="scientific">Electrophorus electricus</name>
    <name type="common">Electric eel</name>
    <name type="synonym">Gymnotus electricus</name>
    <dbReference type="NCBI Taxonomy" id="8005"/>
    <lineage>
        <taxon>Eukaryota</taxon>
        <taxon>Metazoa</taxon>
        <taxon>Chordata</taxon>
        <taxon>Craniata</taxon>
        <taxon>Vertebrata</taxon>
        <taxon>Euteleostomi</taxon>
        <taxon>Actinopterygii</taxon>
        <taxon>Neopterygii</taxon>
        <taxon>Teleostei</taxon>
        <taxon>Ostariophysi</taxon>
        <taxon>Gymnotiformes</taxon>
        <taxon>Gymnotoidei</taxon>
        <taxon>Gymnotidae</taxon>
        <taxon>Electrophorus</taxon>
    </lineage>
</organism>
<reference evidence="12" key="1">
    <citation type="journal article" date="2014" name="Science">
        <title>Nonhuman genetics. Genomic basis for the convergent evolution of electric organs.</title>
        <authorList>
            <person name="Gallant J.R."/>
            <person name="Traeger L.L."/>
            <person name="Volkening J.D."/>
            <person name="Moffett H."/>
            <person name="Chen P.H."/>
            <person name="Novina C.D."/>
            <person name="Phillips G.N.Jr."/>
            <person name="Anand R."/>
            <person name="Wells G.B."/>
            <person name="Pinch M."/>
            <person name="Guth R."/>
            <person name="Unguez G.A."/>
            <person name="Albert J.S."/>
            <person name="Zakon H.H."/>
            <person name="Samanta M.P."/>
            <person name="Sussman M.R."/>
        </authorList>
    </citation>
    <scope>NUCLEOTIDE SEQUENCE [LARGE SCALE GENOMIC DNA]</scope>
</reference>
<evidence type="ECO:0008006" key="13">
    <source>
        <dbReference type="Google" id="ProtNLM"/>
    </source>
</evidence>
<feature type="coiled-coil region" evidence="9">
    <location>
        <begin position="157"/>
        <end position="305"/>
    </location>
</feature>
<dbReference type="PANTHER" id="PTHR18861:SF3">
    <property type="entry name" value="ERC PROTEIN 2"/>
    <property type="match status" value="1"/>
</dbReference>
<comment type="subcellular location">
    <subcellularLocation>
        <location evidence="1">Cytoplasm</location>
        <location evidence="1">Cytoskeleton</location>
    </subcellularLocation>
    <subcellularLocation>
        <location evidence="8">Presynapse</location>
    </subcellularLocation>
</comment>
<evidence type="ECO:0000256" key="4">
    <source>
        <dbReference type="ARBA" id="ARBA00023018"/>
    </source>
</evidence>
<name>A0A4W4ESZ7_ELEEL</name>
<evidence type="ECO:0000256" key="7">
    <source>
        <dbReference type="ARBA" id="ARBA00023273"/>
    </source>
</evidence>
<sequence>MYGSAQSVSHAEVTPAQSPCLPRSPKMSQQWVSAGSRVSMSHGRGKTFSMENIQSLNAAYAASGPVYLSDYEVLSPTSYPKGTMTFGFATGRSFFGGRATSLGSSPNISSSLDSMGSGDHKVMHLQQLQHQGASSLLLRQVMRAGVRGEGPPLVEQLKDLQRENDLLRRELDVKDSKLGSSVNSIKSFWSPELKKERGMRKEELAKLSILKEKMKIMDEENKHLQMTIQALQEELHTQRDLNELLQKENHAGQPGCTSNHFPVLELTEDNFQHLQAEHERQAKELSLLRKTLEDMERRINTQKQTVSVRDESIKRLLEMLQNKGLTMSKLLDEEGLRVKQETEERLEEETMHLRESQFPTLKMLMRVCTCPMNIRDLEDEIQMLRSNGLMNADDKDKELKQMEVCKSHSGLLKNKMDQLKQELSKKESEMLALQTKLETMANQNSDCKQHIEVLKESLSAKEQRASILQSEVDALRLRLEERETFLNKKIKQLQDITDEKSTMSGEMHDLKDMLDVKECKISVLQKKIENLQEQVKDKEKQMESLKDRVTSLQSDSSNTDAAFATLEEALVEKDKVMEQLKEQRQREMQEMQMEIEMCKTENKLLKEKIASLQSQLLEKESSVLELRERISSLTSSGLQKDTRLRALESSLERRVEECSRLESQLQKALESEEVTRMNVELLEKVKSLEKEVALQKDESTSKAEMEQLQIKSTLPVHEFVCLLTFKSFPQREELMSASEKARQELDVTKQRLFLAQSSLADRENQLTCMKQEQKKQLEEIQELKHQALLAAISEKDANIALLEFSTSNMLNQDELMALKREKDILMFQIKHVYYCLYAPLYCQVVLLHAHHLGYHHTIMPSYLIQCTIIFTV</sequence>
<evidence type="ECO:0000256" key="1">
    <source>
        <dbReference type="ARBA" id="ARBA00004245"/>
    </source>
</evidence>
<evidence type="ECO:0000256" key="9">
    <source>
        <dbReference type="SAM" id="Coils"/>
    </source>
</evidence>
<keyword evidence="5 9" id="KW-0175">Coiled coil</keyword>
<dbReference type="GO" id="GO:0048167">
    <property type="term" value="P:regulation of synaptic plasticity"/>
    <property type="evidence" value="ECO:0007669"/>
    <property type="project" value="TreeGrafter"/>
</dbReference>
<dbReference type="GO" id="GO:0030424">
    <property type="term" value="C:axon"/>
    <property type="evidence" value="ECO:0007669"/>
    <property type="project" value="UniProtKB-SubCell"/>
</dbReference>
<feature type="coiled-coil region" evidence="9">
    <location>
        <begin position="731"/>
        <end position="790"/>
    </location>
</feature>
<evidence type="ECO:0000256" key="5">
    <source>
        <dbReference type="ARBA" id="ARBA00023054"/>
    </source>
</evidence>
<feature type="region of interest" description="Disordered" evidence="10">
    <location>
        <begin position="1"/>
        <end position="28"/>
    </location>
</feature>
<accession>A0A4W4ESZ7</accession>
<keyword evidence="3" id="KW-0597">Phosphoprotein</keyword>
<dbReference type="GO" id="GO:0098882">
    <property type="term" value="F:structural constituent of presynaptic active zone"/>
    <property type="evidence" value="ECO:0007669"/>
    <property type="project" value="TreeGrafter"/>
</dbReference>
<dbReference type="Gene3D" id="1.10.287.1490">
    <property type="match status" value="1"/>
</dbReference>
<dbReference type="InterPro" id="IPR019323">
    <property type="entry name" value="ELKS/CAST"/>
</dbReference>
<evidence type="ECO:0000256" key="3">
    <source>
        <dbReference type="ARBA" id="ARBA00022553"/>
    </source>
</evidence>
<dbReference type="Ensembl" id="ENSEEET00000014478.2">
    <property type="protein sequence ID" value="ENSEEEP00000014305.2"/>
    <property type="gene ID" value="ENSEEEG00000006964.2"/>
</dbReference>
<dbReference type="GO" id="GO:0007274">
    <property type="term" value="P:neuromuscular synaptic transmission"/>
    <property type="evidence" value="ECO:0007669"/>
    <property type="project" value="TreeGrafter"/>
</dbReference>
<reference evidence="11" key="3">
    <citation type="submission" date="2020-05" db="EMBL/GenBank/DDBJ databases">
        <title>Electrophorus electricus (electric eel) genome, fEleEle1, primary haplotype.</title>
        <authorList>
            <person name="Myers G."/>
            <person name="Meyer A."/>
            <person name="Fedrigo O."/>
            <person name="Formenti G."/>
            <person name="Rhie A."/>
            <person name="Tracey A."/>
            <person name="Sims Y."/>
            <person name="Jarvis E.D."/>
        </authorList>
    </citation>
    <scope>NUCLEOTIDE SEQUENCE [LARGE SCALE GENOMIC DNA]</scope>
</reference>
<dbReference type="Pfam" id="PF10174">
    <property type="entry name" value="Cast"/>
    <property type="match status" value="2"/>
</dbReference>
<proteinExistence type="predicted"/>
<evidence type="ECO:0000313" key="11">
    <source>
        <dbReference type="Ensembl" id="ENSEEEP00000014305.2"/>
    </source>
</evidence>